<evidence type="ECO:0000313" key="14">
    <source>
        <dbReference type="Proteomes" id="UP000623419"/>
    </source>
</evidence>
<dbReference type="EMBL" id="BMKC01000003">
    <property type="protein sequence ID" value="GGA84589.1"/>
    <property type="molecule type" value="Genomic_DNA"/>
</dbReference>
<dbReference type="NCBIfam" id="TIGR02532">
    <property type="entry name" value="IV_pilin_GFxxxE"/>
    <property type="match status" value="1"/>
</dbReference>
<dbReference type="InterPro" id="IPR000983">
    <property type="entry name" value="Bac_GSPG_pilin"/>
</dbReference>
<dbReference type="InterPro" id="IPR012902">
    <property type="entry name" value="N_methyl_site"/>
</dbReference>
<evidence type="ECO:0000256" key="1">
    <source>
        <dbReference type="ARBA" id="ARBA00004377"/>
    </source>
</evidence>
<dbReference type="Gene3D" id="3.30.700.10">
    <property type="entry name" value="Glycoprotein, Type 4 Pilin"/>
    <property type="match status" value="1"/>
</dbReference>
<keyword evidence="9 11" id="KW-0472">Membrane</keyword>
<evidence type="ECO:0000259" key="12">
    <source>
        <dbReference type="Pfam" id="PF08334"/>
    </source>
</evidence>
<evidence type="ECO:0000256" key="3">
    <source>
        <dbReference type="ARBA" id="ARBA00020042"/>
    </source>
</evidence>
<dbReference type="SUPFAM" id="SSF54523">
    <property type="entry name" value="Pili subunits"/>
    <property type="match status" value="1"/>
</dbReference>
<dbReference type="Pfam" id="PF07963">
    <property type="entry name" value="N_methyl"/>
    <property type="match status" value="1"/>
</dbReference>
<dbReference type="InterPro" id="IPR045584">
    <property type="entry name" value="Pilin-like"/>
</dbReference>
<evidence type="ECO:0000256" key="7">
    <source>
        <dbReference type="ARBA" id="ARBA00022692"/>
    </source>
</evidence>
<evidence type="ECO:0000256" key="2">
    <source>
        <dbReference type="ARBA" id="ARBA00009984"/>
    </source>
</evidence>
<evidence type="ECO:0000256" key="6">
    <source>
        <dbReference type="ARBA" id="ARBA00022519"/>
    </source>
</evidence>
<feature type="domain" description="Type II secretion system protein GspG C-terminal" evidence="12">
    <location>
        <begin position="39"/>
        <end position="139"/>
    </location>
</feature>
<comment type="similarity">
    <text evidence="2">Belongs to the GSP G family.</text>
</comment>
<dbReference type="PROSITE" id="PS00409">
    <property type="entry name" value="PROKAR_NTER_METHYL"/>
    <property type="match status" value="1"/>
</dbReference>
<keyword evidence="7 11" id="KW-0812">Transmembrane</keyword>
<feature type="region of interest" description="Disordered" evidence="10">
    <location>
        <begin position="106"/>
        <end position="141"/>
    </location>
</feature>
<reference evidence="14" key="1">
    <citation type="journal article" date="2019" name="Int. J. Syst. Evol. Microbiol.">
        <title>The Global Catalogue of Microorganisms (GCM) 10K type strain sequencing project: providing services to taxonomists for standard genome sequencing and annotation.</title>
        <authorList>
            <consortium name="The Broad Institute Genomics Platform"/>
            <consortium name="The Broad Institute Genome Sequencing Center for Infectious Disease"/>
            <person name="Wu L."/>
            <person name="Ma J."/>
        </authorList>
    </citation>
    <scope>NUCLEOTIDE SEQUENCE [LARGE SCALE GENOMIC DNA]</scope>
    <source>
        <strain evidence="14">CGMCC 1.15905</strain>
    </source>
</reference>
<sequence>MQAMPRKFSVPRSQRGMSLIEIMIVIVLIGGVLALITSRVMGGQDRANVKLTESQLITLAQKVDAYRQDTGRLPDSLDQLVTSGGQPNWLGPYATAEELKDPWQTPIELRRPGTNGPFELVSLGADQQPGGESVNADIRKP</sequence>
<name>A0ABQ1HQ26_9GAMM</name>
<comment type="caution">
    <text evidence="13">The sequence shown here is derived from an EMBL/GenBank/DDBJ whole genome shotgun (WGS) entry which is preliminary data.</text>
</comment>
<keyword evidence="8 11" id="KW-1133">Transmembrane helix</keyword>
<organism evidence="13 14">
    <name type="scientific">Arenimonas soli</name>
    <dbReference type="NCBI Taxonomy" id="2269504"/>
    <lineage>
        <taxon>Bacteria</taxon>
        <taxon>Pseudomonadati</taxon>
        <taxon>Pseudomonadota</taxon>
        <taxon>Gammaproteobacteria</taxon>
        <taxon>Lysobacterales</taxon>
        <taxon>Lysobacteraceae</taxon>
        <taxon>Arenimonas</taxon>
    </lineage>
</organism>
<gene>
    <name evidence="13" type="primary">xpsG</name>
    <name evidence="13" type="ORF">GCM10011521_23740</name>
</gene>
<dbReference type="PRINTS" id="PR00813">
    <property type="entry name" value="BCTERIALGSPG"/>
</dbReference>
<accession>A0ABQ1HQ26</accession>
<evidence type="ECO:0000313" key="13">
    <source>
        <dbReference type="EMBL" id="GGA84589.1"/>
    </source>
</evidence>
<dbReference type="NCBIfam" id="TIGR01710">
    <property type="entry name" value="typeII_sec_gspG"/>
    <property type="match status" value="1"/>
</dbReference>
<dbReference type="InterPro" id="IPR010054">
    <property type="entry name" value="Type2_sec_GspG"/>
</dbReference>
<protein>
    <recommendedName>
        <fullName evidence="3">Type II secretion system core protein G</fullName>
    </recommendedName>
</protein>
<dbReference type="InterPro" id="IPR013545">
    <property type="entry name" value="T2SS_protein-GspG_C"/>
</dbReference>
<dbReference type="Proteomes" id="UP000623419">
    <property type="component" value="Unassembled WGS sequence"/>
</dbReference>
<evidence type="ECO:0000256" key="8">
    <source>
        <dbReference type="ARBA" id="ARBA00022989"/>
    </source>
</evidence>
<evidence type="ECO:0000256" key="10">
    <source>
        <dbReference type="SAM" id="MobiDB-lite"/>
    </source>
</evidence>
<evidence type="ECO:0000256" key="5">
    <source>
        <dbReference type="ARBA" id="ARBA00022481"/>
    </source>
</evidence>
<feature type="transmembrane region" description="Helical" evidence="11">
    <location>
        <begin position="16"/>
        <end position="36"/>
    </location>
</feature>
<evidence type="ECO:0000256" key="11">
    <source>
        <dbReference type="SAM" id="Phobius"/>
    </source>
</evidence>
<dbReference type="Pfam" id="PF08334">
    <property type="entry name" value="T2SSG"/>
    <property type="match status" value="1"/>
</dbReference>
<keyword evidence="4" id="KW-1003">Cell membrane</keyword>
<keyword evidence="14" id="KW-1185">Reference proteome</keyword>
<evidence type="ECO:0000256" key="4">
    <source>
        <dbReference type="ARBA" id="ARBA00022475"/>
    </source>
</evidence>
<comment type="subcellular location">
    <subcellularLocation>
        <location evidence="1">Cell inner membrane</location>
        <topology evidence="1">Single-pass membrane protein</topology>
    </subcellularLocation>
</comment>
<keyword evidence="5" id="KW-0488">Methylation</keyword>
<dbReference type="RefSeq" id="WP_229668539.1">
    <property type="nucleotide sequence ID" value="NZ_BMKC01000003.1"/>
</dbReference>
<proteinExistence type="inferred from homology"/>
<evidence type="ECO:0000256" key="9">
    <source>
        <dbReference type="ARBA" id="ARBA00023136"/>
    </source>
</evidence>
<keyword evidence="6" id="KW-0997">Cell inner membrane</keyword>